<sequence length="138" mass="15318">MIEGVHILITSIDELEMLCGQTLHSFNDVELSVQQLIEQGVRQIIVNCGEAGLCMSGHTQPPFWLSAPALPLREKTKDAFIAGIIYAQNKTISLTDQATYGVALAELSLGNSSTYDLEKYREQRDECAKKLLKIGYKE</sequence>
<name>A0A3M8BXX6_9BACL</name>
<proteinExistence type="predicted"/>
<comment type="caution">
    <text evidence="2">The sequence shown here is derived from an EMBL/GenBank/DDBJ whole genome shotgun (WGS) entry which is preliminary data.</text>
</comment>
<dbReference type="SUPFAM" id="SSF53613">
    <property type="entry name" value="Ribokinase-like"/>
    <property type="match status" value="1"/>
</dbReference>
<dbReference type="AlphaFoldDB" id="A0A3M8BXX6"/>
<dbReference type="Proteomes" id="UP000282028">
    <property type="component" value="Unassembled WGS sequence"/>
</dbReference>
<evidence type="ECO:0000313" key="2">
    <source>
        <dbReference type="EMBL" id="RNB68312.1"/>
    </source>
</evidence>
<reference evidence="2 3" key="1">
    <citation type="submission" date="2018-10" db="EMBL/GenBank/DDBJ databases">
        <title>Phylogenomics of Brevibacillus.</title>
        <authorList>
            <person name="Dunlap C."/>
        </authorList>
    </citation>
    <scope>NUCLEOTIDE SEQUENCE [LARGE SCALE GENOMIC DNA]</scope>
    <source>
        <strain evidence="2 3">JCM 12215</strain>
    </source>
</reference>
<dbReference type="Gene3D" id="3.40.1190.20">
    <property type="match status" value="1"/>
</dbReference>
<dbReference type="EMBL" id="RHHR01000045">
    <property type="protein sequence ID" value="RNB68312.1"/>
    <property type="molecule type" value="Genomic_DNA"/>
</dbReference>
<keyword evidence="3" id="KW-1185">Reference proteome</keyword>
<evidence type="ECO:0000259" key="1">
    <source>
        <dbReference type="Pfam" id="PF00294"/>
    </source>
</evidence>
<dbReference type="RefSeq" id="WP_122910892.1">
    <property type="nucleotide sequence ID" value="NZ_CBCSBE010000019.1"/>
</dbReference>
<evidence type="ECO:0000313" key="3">
    <source>
        <dbReference type="Proteomes" id="UP000282028"/>
    </source>
</evidence>
<dbReference type="OrthoDB" id="9806249at2"/>
<accession>A0A3M8BXX6</accession>
<dbReference type="InterPro" id="IPR029056">
    <property type="entry name" value="Ribokinase-like"/>
</dbReference>
<feature type="domain" description="Carbohydrate kinase PfkB" evidence="1">
    <location>
        <begin position="1"/>
        <end position="116"/>
    </location>
</feature>
<dbReference type="Pfam" id="PF00294">
    <property type="entry name" value="PfkB"/>
    <property type="match status" value="1"/>
</dbReference>
<protein>
    <recommendedName>
        <fullName evidence="1">Carbohydrate kinase PfkB domain-containing protein</fullName>
    </recommendedName>
</protein>
<dbReference type="InterPro" id="IPR011611">
    <property type="entry name" value="PfkB_dom"/>
</dbReference>
<organism evidence="2 3">
    <name type="scientific">Brevibacillus invocatus</name>
    <dbReference type="NCBI Taxonomy" id="173959"/>
    <lineage>
        <taxon>Bacteria</taxon>
        <taxon>Bacillati</taxon>
        <taxon>Bacillota</taxon>
        <taxon>Bacilli</taxon>
        <taxon>Bacillales</taxon>
        <taxon>Paenibacillaceae</taxon>
        <taxon>Brevibacillus</taxon>
    </lineage>
</organism>
<gene>
    <name evidence="2" type="ORF">EDM52_20925</name>
</gene>